<dbReference type="Proteomes" id="UP000824220">
    <property type="component" value="Unassembled WGS sequence"/>
</dbReference>
<dbReference type="PROSITE" id="PS50949">
    <property type="entry name" value="HTH_GNTR"/>
    <property type="match status" value="1"/>
</dbReference>
<accession>A0A9D2KFY9</accession>
<evidence type="ECO:0000313" key="5">
    <source>
        <dbReference type="EMBL" id="HJA03390.1"/>
    </source>
</evidence>
<name>A0A9D2KFY9_9MICO</name>
<dbReference type="CDD" id="cd07377">
    <property type="entry name" value="WHTH_GntR"/>
    <property type="match status" value="1"/>
</dbReference>
<evidence type="ECO:0000256" key="3">
    <source>
        <dbReference type="ARBA" id="ARBA00023163"/>
    </source>
</evidence>
<dbReference type="Pfam" id="PF07729">
    <property type="entry name" value="FCD"/>
    <property type="match status" value="1"/>
</dbReference>
<dbReference type="EMBL" id="DXAM01000013">
    <property type="protein sequence ID" value="HJA03390.1"/>
    <property type="molecule type" value="Genomic_DNA"/>
</dbReference>
<evidence type="ECO:0000256" key="2">
    <source>
        <dbReference type="ARBA" id="ARBA00023125"/>
    </source>
</evidence>
<keyword evidence="3" id="KW-0804">Transcription</keyword>
<sequence length="224" mass="23457">MRLSRGEQIARILADRIIGGDILPGERLASEAKLVHEFGASRTVVREALQRLQTRGLVSTRTGSGSYALAPPAATTNDEWLTATGEDEREELLAFRVAIESESAALAARARTDLDLAAIDRALAALSAAALPVETVEADFAFHRAVATASGNRYLVATLDRIGARTIVLPTARISGSERDPADSAAVVSEHAAVARAIRASDPLAASAAMRAHLAASAARRSGL</sequence>
<proteinExistence type="predicted"/>
<dbReference type="InterPro" id="IPR036390">
    <property type="entry name" value="WH_DNA-bd_sf"/>
</dbReference>
<dbReference type="SMART" id="SM00895">
    <property type="entry name" value="FCD"/>
    <property type="match status" value="1"/>
</dbReference>
<evidence type="ECO:0000313" key="6">
    <source>
        <dbReference type="Proteomes" id="UP000824220"/>
    </source>
</evidence>
<dbReference type="InterPro" id="IPR000524">
    <property type="entry name" value="Tscrpt_reg_HTH_GntR"/>
</dbReference>
<dbReference type="PANTHER" id="PTHR43537:SF44">
    <property type="entry name" value="GNTR FAMILY REGULATORY PROTEIN"/>
    <property type="match status" value="1"/>
</dbReference>
<gene>
    <name evidence="5" type="ORF">H9800_00810</name>
</gene>
<dbReference type="GO" id="GO:0003700">
    <property type="term" value="F:DNA-binding transcription factor activity"/>
    <property type="evidence" value="ECO:0007669"/>
    <property type="project" value="InterPro"/>
</dbReference>
<dbReference type="SMART" id="SM00345">
    <property type="entry name" value="HTH_GNTR"/>
    <property type="match status" value="1"/>
</dbReference>
<dbReference type="PANTHER" id="PTHR43537">
    <property type="entry name" value="TRANSCRIPTIONAL REGULATOR, GNTR FAMILY"/>
    <property type="match status" value="1"/>
</dbReference>
<keyword evidence="1" id="KW-0805">Transcription regulation</keyword>
<reference evidence="5" key="1">
    <citation type="journal article" date="2021" name="PeerJ">
        <title>Extensive microbial diversity within the chicken gut microbiome revealed by metagenomics and culture.</title>
        <authorList>
            <person name="Gilroy R."/>
            <person name="Ravi A."/>
            <person name="Getino M."/>
            <person name="Pursley I."/>
            <person name="Horton D.L."/>
            <person name="Alikhan N.F."/>
            <person name="Baker D."/>
            <person name="Gharbi K."/>
            <person name="Hall N."/>
            <person name="Watson M."/>
            <person name="Adriaenssens E.M."/>
            <person name="Foster-Nyarko E."/>
            <person name="Jarju S."/>
            <person name="Secka A."/>
            <person name="Antonio M."/>
            <person name="Oren A."/>
            <person name="Chaudhuri R.R."/>
            <person name="La Ragione R."/>
            <person name="Hildebrand F."/>
            <person name="Pallen M.J."/>
        </authorList>
    </citation>
    <scope>NUCLEOTIDE SEQUENCE</scope>
    <source>
        <strain evidence="5">ChiHjej8B7-3636</strain>
    </source>
</reference>
<dbReference type="SUPFAM" id="SSF46785">
    <property type="entry name" value="Winged helix' DNA-binding domain"/>
    <property type="match status" value="1"/>
</dbReference>
<dbReference type="InterPro" id="IPR036388">
    <property type="entry name" value="WH-like_DNA-bd_sf"/>
</dbReference>
<dbReference type="SUPFAM" id="SSF48008">
    <property type="entry name" value="GntR ligand-binding domain-like"/>
    <property type="match status" value="1"/>
</dbReference>
<protein>
    <submittedName>
        <fullName evidence="5">FCD domain-containing protein</fullName>
    </submittedName>
</protein>
<keyword evidence="2" id="KW-0238">DNA-binding</keyword>
<comment type="caution">
    <text evidence="5">The sequence shown here is derived from an EMBL/GenBank/DDBJ whole genome shotgun (WGS) entry which is preliminary data.</text>
</comment>
<organism evidence="5 6">
    <name type="scientific">Candidatus Microbacterium stercoravium</name>
    <dbReference type="NCBI Taxonomy" id="2838697"/>
    <lineage>
        <taxon>Bacteria</taxon>
        <taxon>Bacillati</taxon>
        <taxon>Actinomycetota</taxon>
        <taxon>Actinomycetes</taxon>
        <taxon>Micrococcales</taxon>
        <taxon>Microbacteriaceae</taxon>
        <taxon>Microbacterium</taxon>
    </lineage>
</organism>
<dbReference type="PRINTS" id="PR00035">
    <property type="entry name" value="HTHGNTR"/>
</dbReference>
<evidence type="ECO:0000259" key="4">
    <source>
        <dbReference type="PROSITE" id="PS50949"/>
    </source>
</evidence>
<dbReference type="InterPro" id="IPR011711">
    <property type="entry name" value="GntR_C"/>
</dbReference>
<dbReference type="Gene3D" id="1.10.10.10">
    <property type="entry name" value="Winged helix-like DNA-binding domain superfamily/Winged helix DNA-binding domain"/>
    <property type="match status" value="1"/>
</dbReference>
<dbReference type="GO" id="GO:0003677">
    <property type="term" value="F:DNA binding"/>
    <property type="evidence" value="ECO:0007669"/>
    <property type="project" value="UniProtKB-KW"/>
</dbReference>
<dbReference type="AlphaFoldDB" id="A0A9D2KFY9"/>
<dbReference type="Gene3D" id="1.20.120.530">
    <property type="entry name" value="GntR ligand-binding domain-like"/>
    <property type="match status" value="1"/>
</dbReference>
<feature type="domain" description="HTH gntR-type" evidence="4">
    <location>
        <begin position="3"/>
        <end position="71"/>
    </location>
</feature>
<reference evidence="5" key="2">
    <citation type="submission" date="2021-04" db="EMBL/GenBank/DDBJ databases">
        <authorList>
            <person name="Gilroy R."/>
        </authorList>
    </citation>
    <scope>NUCLEOTIDE SEQUENCE</scope>
    <source>
        <strain evidence="5">ChiHjej8B7-3636</strain>
    </source>
</reference>
<evidence type="ECO:0000256" key="1">
    <source>
        <dbReference type="ARBA" id="ARBA00023015"/>
    </source>
</evidence>
<dbReference type="Pfam" id="PF00392">
    <property type="entry name" value="GntR"/>
    <property type="match status" value="1"/>
</dbReference>
<dbReference type="InterPro" id="IPR008920">
    <property type="entry name" value="TF_FadR/GntR_C"/>
</dbReference>